<keyword evidence="3" id="KW-1185">Reference proteome</keyword>
<evidence type="ECO:0000313" key="3">
    <source>
        <dbReference type="Proteomes" id="UP001449178"/>
    </source>
</evidence>
<protein>
    <recommendedName>
        <fullName evidence="4">Lipoprotein</fullName>
    </recommendedName>
</protein>
<keyword evidence="1" id="KW-0732">Signal</keyword>
<dbReference type="EMBL" id="CP150637">
    <property type="protein sequence ID" value="WZW87032.1"/>
    <property type="molecule type" value="Genomic_DNA"/>
</dbReference>
<dbReference type="PROSITE" id="PS51257">
    <property type="entry name" value="PROKAR_LIPOPROTEIN"/>
    <property type="match status" value="1"/>
</dbReference>
<reference evidence="2 3" key="1">
    <citation type="submission" date="2024-03" db="EMBL/GenBank/DDBJ databases">
        <title>Complete Genome Sequence and Annotation of Ignatzschineria larvae DSM 13226.</title>
        <authorList>
            <person name="Cantrell E."/>
            <person name="Burcham Z.M."/>
        </authorList>
    </citation>
    <scope>NUCLEOTIDE SEQUENCE [LARGE SCALE GENOMIC DNA]</scope>
    <source>
        <strain evidence="2 3">DSM 13226</strain>
    </source>
</reference>
<accession>A0ABZ3BYR4</accession>
<evidence type="ECO:0000256" key="1">
    <source>
        <dbReference type="SAM" id="SignalP"/>
    </source>
</evidence>
<feature type="signal peptide" evidence="1">
    <location>
        <begin position="1"/>
        <end position="17"/>
    </location>
</feature>
<organism evidence="2 3">
    <name type="scientific">Ignatzschineria larvae DSM 13226</name>
    <dbReference type="NCBI Taxonomy" id="1111732"/>
    <lineage>
        <taxon>Bacteria</taxon>
        <taxon>Pseudomonadati</taxon>
        <taxon>Pseudomonadota</taxon>
        <taxon>Gammaproteobacteria</taxon>
        <taxon>Cardiobacteriales</taxon>
        <taxon>Ignatzschineriaceae</taxon>
        <taxon>Ignatzschineria</taxon>
    </lineage>
</organism>
<gene>
    <name evidence="2" type="ORF">WMO13_06510</name>
</gene>
<dbReference type="Proteomes" id="UP001449178">
    <property type="component" value="Chromosome"/>
</dbReference>
<sequence length="203" mass="22748">MKRLFLIILTSIPFAFACEASYEEIQGIKIGCEFTGGDGVVKKDIKSLGENYYVLSENVKFFDKMEVETDKDNKVIGIAFLKNYPITLSNMKLQEDKVIADYKQFVDSLEKRWGSFDKSKAKGIYSSLGLTGTLFMRDIKEVSANNSPKSDAVGQIKVFLNFNVNDEGMMLGEPQDATFAIAYFGKSTAEEIQKEKESITDGF</sequence>
<evidence type="ECO:0008006" key="4">
    <source>
        <dbReference type="Google" id="ProtNLM"/>
    </source>
</evidence>
<proteinExistence type="predicted"/>
<feature type="chain" id="PRO_5047196660" description="Lipoprotein" evidence="1">
    <location>
        <begin position="18"/>
        <end position="203"/>
    </location>
</feature>
<evidence type="ECO:0000313" key="2">
    <source>
        <dbReference type="EMBL" id="WZW87032.1"/>
    </source>
</evidence>
<name>A0ABZ3BYR4_9GAMM</name>
<dbReference type="RefSeq" id="WP_026878524.1">
    <property type="nucleotide sequence ID" value="NZ_AZOD01000009.1"/>
</dbReference>